<sequence length="1184" mass="131816">MNSRFLFRYPPLVIFFITILVFVQIPVFLCYDLYASCNSKYHCGDIANVDYPFWGEDRVRGCGKPDLFLNCTRDITLIEMRNVTYRVLSVNMATRSLKIAREDYYSRGICSPKFVDTTLDSNFFVYSSGYANITLVYGCIPSTTPELFSCQGIGSGYIVPEVNGPGICKGPTVFVPVPVIHTMNGDIGDVSKMEEVLKEGFEVNWKEDMSCSDCIQTNKGVCGIDAYTNQTTCFYAPAPLKPQEDEQYLNCSAPLNCSGLTDLSYPFWGLNRPEYCGHPSFQLDCSNDAPRINISNINYRVLEVDKILQTLRVARTDYWDTICPSVLVNTTIDFTLFSYNTSDANLTLYYQCPLPLVPITSLIRTSVLQFNCTINNTNFFSYYSPNIYSPDLSSISNSIGACNYWVNVPILLSTAVALIPTQDAVAAAIDGGFMLTWNASNPQCDTCLGAGGLCGSDPNTSAFACHCQNGTFVSGCAGPVSSSKVQTPQARQQQYPAKKDFITSCHLTLQPFPPQSMYPLISFFFFFFLSVSATTSFPTSINKFDECYQYQAPFDCGPFKNLSQPFTSQTRPANCAQTQTEFLLTKCDATDTESPELTIPPLSYRVLRLNQTDKTMTLARSDLWENTCLTGFTNTSLGSTILNYTSDNEDLTIYYGCNANFSLKPTNQFNCSINGKVSASFYLTGPVPTDPVLNITTCQVGVRLKILQMAAIELTTNRSALKEALMSGFNVTYSDCGTQSCPNPVYSFRLTFLHFLTIADQKSNVPLGVGIGIAGAAIAGIFLGFFIFSIRKRKKRRAQESKSKDLPTPPSSTGGPASSNFARSIPSYPYSKSDLEKGSTYFGAQIFSYDELEEATNNFDTSRELGDGGFGTVYYGKLHDGRVVAVKRLYENNLKRVEQFMNEVEILTKIRHKNLVTLYGCTSKRSRELLLVYEYIPNGTVADHLHGNRSKSGLLTWPVRLSIAIESAEALAYLHVSDVIHRDVKTNNILLDEKFQVKVADFGLSRLFPTDVTHVSTAPQGTPGYVDPEYYQCYQLTDKSDVYSFGVVLIELISSLPAVDTNRHRHDINLSNMAVNKIQNHALHELVDPYIGFEKDYTVKRMTTSVAELAFRCLQQERDMRPSMDEVLEILRGIQNEEIGAQKAEVVDIRAADDVGLLKNIPPPLSPDSVVNDKWQMQDLRRTA</sequence>
<evidence type="ECO:0000256" key="1">
    <source>
        <dbReference type="ARBA" id="ARBA00004251"/>
    </source>
</evidence>
<keyword evidence="4" id="KW-0723">Serine/threonine-protein kinase</keyword>
<evidence type="ECO:0000256" key="3">
    <source>
        <dbReference type="ARBA" id="ARBA00022475"/>
    </source>
</evidence>
<protein>
    <recommendedName>
        <fullName evidence="2">non-specific serine/threonine protein kinase</fullName>
        <ecNumber evidence="2">2.7.11.1</ecNumber>
    </recommendedName>
</protein>
<keyword evidence="3" id="KW-1003">Cell membrane</keyword>
<evidence type="ECO:0000256" key="10">
    <source>
        <dbReference type="ARBA" id="ARBA00022777"/>
    </source>
</evidence>
<dbReference type="OMA" id="PFSCANK"/>
<comment type="catalytic activity">
    <reaction evidence="16">
        <text>L-threonyl-[protein] + ATP = O-phospho-L-threonyl-[protein] + ADP + H(+)</text>
        <dbReference type="Rhea" id="RHEA:46608"/>
        <dbReference type="Rhea" id="RHEA-COMP:11060"/>
        <dbReference type="Rhea" id="RHEA-COMP:11605"/>
        <dbReference type="ChEBI" id="CHEBI:15378"/>
        <dbReference type="ChEBI" id="CHEBI:30013"/>
        <dbReference type="ChEBI" id="CHEBI:30616"/>
        <dbReference type="ChEBI" id="CHEBI:61977"/>
        <dbReference type="ChEBI" id="CHEBI:456216"/>
        <dbReference type="EC" id="2.7.11.1"/>
    </reaction>
</comment>
<dbReference type="FunFam" id="1.10.510.10:FF:000161">
    <property type="entry name" value="Wall-associated receptor kinase-like 20"/>
    <property type="match status" value="1"/>
</dbReference>
<evidence type="ECO:0000259" key="21">
    <source>
        <dbReference type="PROSITE" id="PS50011"/>
    </source>
</evidence>
<evidence type="ECO:0000256" key="16">
    <source>
        <dbReference type="ARBA" id="ARBA00047899"/>
    </source>
</evidence>
<evidence type="ECO:0000256" key="18">
    <source>
        <dbReference type="PROSITE-ProRule" id="PRU10141"/>
    </source>
</evidence>
<evidence type="ECO:0000313" key="22">
    <source>
        <dbReference type="EnsemblPlants" id="QL02p049624:mrna"/>
    </source>
</evidence>
<feature type="transmembrane region" description="Helical" evidence="20">
    <location>
        <begin position="12"/>
        <end position="34"/>
    </location>
</feature>
<dbReference type="Pfam" id="PF00069">
    <property type="entry name" value="Pkinase"/>
    <property type="match status" value="1"/>
</dbReference>
<keyword evidence="10" id="KW-0418">Kinase</keyword>
<evidence type="ECO:0000256" key="2">
    <source>
        <dbReference type="ARBA" id="ARBA00012513"/>
    </source>
</evidence>
<evidence type="ECO:0000313" key="23">
    <source>
        <dbReference type="Proteomes" id="UP000594261"/>
    </source>
</evidence>
<evidence type="ECO:0000256" key="8">
    <source>
        <dbReference type="ARBA" id="ARBA00022729"/>
    </source>
</evidence>
<feature type="region of interest" description="Disordered" evidence="19">
    <location>
        <begin position="798"/>
        <end position="821"/>
    </location>
</feature>
<keyword evidence="7 20" id="KW-0812">Transmembrane</keyword>
<proteinExistence type="predicted"/>
<dbReference type="InterPro" id="IPR017441">
    <property type="entry name" value="Protein_kinase_ATP_BS"/>
</dbReference>
<reference evidence="23" key="1">
    <citation type="journal article" date="2016" name="G3 (Bethesda)">
        <title>First Draft Assembly and Annotation of the Genome of a California Endemic Oak Quercus lobata Nee (Fagaceae).</title>
        <authorList>
            <person name="Sork V.L."/>
            <person name="Fitz-Gibbon S.T."/>
            <person name="Puiu D."/>
            <person name="Crepeau M."/>
            <person name="Gugger P.F."/>
            <person name="Sherman R."/>
            <person name="Stevens K."/>
            <person name="Langley C.H."/>
            <person name="Pellegrini M."/>
            <person name="Salzberg S.L."/>
        </authorList>
    </citation>
    <scope>NUCLEOTIDE SEQUENCE [LARGE SCALE GENOMIC DNA]</scope>
    <source>
        <strain evidence="23">cv. SW786</strain>
    </source>
</reference>
<dbReference type="Proteomes" id="UP000594261">
    <property type="component" value="Chromosome 2"/>
</dbReference>
<dbReference type="InterPro" id="IPR025287">
    <property type="entry name" value="WAK_GUB"/>
</dbReference>
<evidence type="ECO:0000256" key="7">
    <source>
        <dbReference type="ARBA" id="ARBA00022692"/>
    </source>
</evidence>
<dbReference type="PROSITE" id="PS50011">
    <property type="entry name" value="PROTEIN_KINASE_DOM"/>
    <property type="match status" value="1"/>
</dbReference>
<dbReference type="Pfam" id="PF13947">
    <property type="entry name" value="GUB_WAK_bind"/>
    <property type="match status" value="2"/>
</dbReference>
<dbReference type="PANTHER" id="PTHR46008">
    <property type="entry name" value="LEAF RUST 10 DISEASE-RESISTANCE LOCUS RECEPTOR-LIKE PROTEIN KINASE-LIKE 1.4"/>
    <property type="match status" value="1"/>
</dbReference>
<comment type="subcellular location">
    <subcellularLocation>
        <location evidence="1">Cell membrane</location>
        <topology evidence="1">Single-pass type I membrane protein</topology>
    </subcellularLocation>
</comment>
<feature type="transmembrane region" description="Helical" evidence="20">
    <location>
        <begin position="767"/>
        <end position="788"/>
    </location>
</feature>
<keyword evidence="23" id="KW-1185">Reference proteome</keyword>
<keyword evidence="9 18" id="KW-0547">Nucleotide-binding</keyword>
<feature type="domain" description="Protein kinase" evidence="21">
    <location>
        <begin position="859"/>
        <end position="1139"/>
    </location>
</feature>
<dbReference type="InParanoid" id="A0A7N2QZ68"/>
<evidence type="ECO:0000256" key="4">
    <source>
        <dbReference type="ARBA" id="ARBA00022527"/>
    </source>
</evidence>
<dbReference type="InterPro" id="IPR011009">
    <property type="entry name" value="Kinase-like_dom_sf"/>
</dbReference>
<dbReference type="CDD" id="cd14066">
    <property type="entry name" value="STKc_IRAK"/>
    <property type="match status" value="1"/>
</dbReference>
<dbReference type="FunCoup" id="A0A7N2QZ68">
    <property type="interactions" value="311"/>
</dbReference>
<evidence type="ECO:0000256" key="15">
    <source>
        <dbReference type="ARBA" id="ARBA00023180"/>
    </source>
</evidence>
<dbReference type="EC" id="2.7.11.1" evidence="2"/>
<dbReference type="GO" id="GO:0005524">
    <property type="term" value="F:ATP binding"/>
    <property type="evidence" value="ECO:0007669"/>
    <property type="project" value="UniProtKB-UniRule"/>
</dbReference>
<accession>A0A7N2QZ68</accession>
<dbReference type="Gramene" id="QL02p049624:mrna">
    <property type="protein sequence ID" value="QL02p049624:mrna"/>
    <property type="gene ID" value="QL02p049624"/>
</dbReference>
<keyword evidence="14" id="KW-0675">Receptor</keyword>
<dbReference type="EnsemblPlants" id="QL02p049624:mrna">
    <property type="protein sequence ID" value="QL02p049624:mrna"/>
    <property type="gene ID" value="QL02p049624"/>
</dbReference>
<keyword evidence="12 20" id="KW-1133">Transmembrane helix</keyword>
<dbReference type="SMART" id="SM00220">
    <property type="entry name" value="S_TKc"/>
    <property type="match status" value="1"/>
</dbReference>
<evidence type="ECO:0000256" key="12">
    <source>
        <dbReference type="ARBA" id="ARBA00022989"/>
    </source>
</evidence>
<keyword evidence="8" id="KW-0732">Signal</keyword>
<dbReference type="InterPro" id="IPR008271">
    <property type="entry name" value="Ser/Thr_kinase_AS"/>
</dbReference>
<keyword evidence="15" id="KW-0325">Glycoprotein</keyword>
<dbReference type="PROSITE" id="PS00107">
    <property type="entry name" value="PROTEIN_KINASE_ATP"/>
    <property type="match status" value="1"/>
</dbReference>
<dbReference type="Gene3D" id="1.10.510.10">
    <property type="entry name" value="Transferase(Phosphotransferase) domain 1"/>
    <property type="match status" value="1"/>
</dbReference>
<comment type="catalytic activity">
    <reaction evidence="17">
        <text>L-seryl-[protein] + ATP = O-phospho-L-seryl-[protein] + ADP + H(+)</text>
        <dbReference type="Rhea" id="RHEA:17989"/>
        <dbReference type="Rhea" id="RHEA-COMP:9863"/>
        <dbReference type="Rhea" id="RHEA-COMP:11604"/>
        <dbReference type="ChEBI" id="CHEBI:15378"/>
        <dbReference type="ChEBI" id="CHEBI:29999"/>
        <dbReference type="ChEBI" id="CHEBI:30616"/>
        <dbReference type="ChEBI" id="CHEBI:83421"/>
        <dbReference type="ChEBI" id="CHEBI:456216"/>
        <dbReference type="EC" id="2.7.11.1"/>
    </reaction>
</comment>
<dbReference type="GO" id="GO:0005886">
    <property type="term" value="C:plasma membrane"/>
    <property type="evidence" value="ECO:0007669"/>
    <property type="project" value="UniProtKB-SubCell"/>
</dbReference>
<organism evidence="22 23">
    <name type="scientific">Quercus lobata</name>
    <name type="common">Valley oak</name>
    <dbReference type="NCBI Taxonomy" id="97700"/>
    <lineage>
        <taxon>Eukaryota</taxon>
        <taxon>Viridiplantae</taxon>
        <taxon>Streptophyta</taxon>
        <taxon>Embryophyta</taxon>
        <taxon>Tracheophyta</taxon>
        <taxon>Spermatophyta</taxon>
        <taxon>Magnoliopsida</taxon>
        <taxon>eudicotyledons</taxon>
        <taxon>Gunneridae</taxon>
        <taxon>Pentapetalae</taxon>
        <taxon>rosids</taxon>
        <taxon>fabids</taxon>
        <taxon>Fagales</taxon>
        <taxon>Fagaceae</taxon>
        <taxon>Quercus</taxon>
    </lineage>
</organism>
<evidence type="ECO:0000256" key="13">
    <source>
        <dbReference type="ARBA" id="ARBA00023136"/>
    </source>
</evidence>
<name>A0A7N2QZ68_QUELO</name>
<dbReference type="InterPro" id="IPR032872">
    <property type="entry name" value="WAK_assoc_C"/>
</dbReference>
<dbReference type="Pfam" id="PF14380">
    <property type="entry name" value="WAK_assoc"/>
    <property type="match status" value="2"/>
</dbReference>
<reference evidence="22" key="2">
    <citation type="submission" date="2021-01" db="UniProtKB">
        <authorList>
            <consortium name="EnsemblPlants"/>
        </authorList>
    </citation>
    <scope>IDENTIFICATION</scope>
</reference>
<dbReference type="FunFam" id="3.30.200.20:FF:000214">
    <property type="entry name" value="WAK1-OsWAK receptor-like cytoplasmic kinase (OsWAK-RLCK)"/>
    <property type="match status" value="1"/>
</dbReference>
<keyword evidence="13 20" id="KW-0472">Membrane</keyword>
<feature type="binding site" evidence="18">
    <location>
        <position position="887"/>
    </location>
    <ligand>
        <name>ATP</name>
        <dbReference type="ChEBI" id="CHEBI:30616"/>
    </ligand>
</feature>
<dbReference type="Gene3D" id="3.30.200.20">
    <property type="entry name" value="Phosphorylase Kinase, domain 1"/>
    <property type="match status" value="1"/>
</dbReference>
<dbReference type="PROSITE" id="PS00108">
    <property type="entry name" value="PROTEIN_KINASE_ST"/>
    <property type="match status" value="1"/>
</dbReference>
<evidence type="ECO:0000256" key="19">
    <source>
        <dbReference type="SAM" id="MobiDB-lite"/>
    </source>
</evidence>
<evidence type="ECO:0000256" key="5">
    <source>
        <dbReference type="ARBA" id="ARBA00022553"/>
    </source>
</evidence>
<evidence type="ECO:0000256" key="11">
    <source>
        <dbReference type="ARBA" id="ARBA00022840"/>
    </source>
</evidence>
<dbReference type="SUPFAM" id="SSF56112">
    <property type="entry name" value="Protein kinase-like (PK-like)"/>
    <property type="match status" value="1"/>
</dbReference>
<dbReference type="InterPro" id="IPR000719">
    <property type="entry name" value="Prot_kinase_dom"/>
</dbReference>
<keyword evidence="11 18" id="KW-0067">ATP-binding</keyword>
<evidence type="ECO:0000256" key="9">
    <source>
        <dbReference type="ARBA" id="ARBA00022741"/>
    </source>
</evidence>
<dbReference type="GO" id="GO:0004674">
    <property type="term" value="F:protein serine/threonine kinase activity"/>
    <property type="evidence" value="ECO:0007669"/>
    <property type="project" value="UniProtKB-KW"/>
</dbReference>
<dbReference type="AlphaFoldDB" id="A0A7N2QZ68"/>
<evidence type="ECO:0000256" key="14">
    <source>
        <dbReference type="ARBA" id="ARBA00023170"/>
    </source>
</evidence>
<evidence type="ECO:0000256" key="17">
    <source>
        <dbReference type="ARBA" id="ARBA00048679"/>
    </source>
</evidence>
<evidence type="ECO:0000256" key="6">
    <source>
        <dbReference type="ARBA" id="ARBA00022679"/>
    </source>
</evidence>
<dbReference type="GO" id="GO:0030247">
    <property type="term" value="F:polysaccharide binding"/>
    <property type="evidence" value="ECO:0007669"/>
    <property type="project" value="InterPro"/>
</dbReference>
<evidence type="ECO:0000256" key="20">
    <source>
        <dbReference type="SAM" id="Phobius"/>
    </source>
</evidence>
<keyword evidence="6" id="KW-0808">Transferase</keyword>
<keyword evidence="5" id="KW-0597">Phosphoprotein</keyword>
<dbReference type="PANTHER" id="PTHR46008:SF34">
    <property type="entry name" value="PROTEIN KINASE DOMAIN-CONTAINING PROTEIN"/>
    <property type="match status" value="1"/>
</dbReference>